<proteinExistence type="predicted"/>
<sequence length="524" mass="61375">MKNQIPESESINKNENIRTLSTIDEIYTCVLFNEIFLKAIEFAKSIELEIKTAIINLLFVQIDSAMAAELQEALILVRSMISSLKTDSYPKFKEFSKNDFMYSKIIFESAVNRFLSGFKENLMKTLNNYNNKFNNNQNECFDDYILAEKCHLIYKFGNSLITPSQQIETLVELFSSNEPIDSFEILREIEKNFKIDFTQILLKNIRISYITTTIIHLEDENIKNFKDFFHRKTCKDTLENDNIYEMITESYNSFQDTLVIKNNFLAEKNDIFRFLLENEKTGIYMAVLYKQKHVFLALVGLGLDYVCLLSSIFLKVTGIIELSNYEIAIRSYFSEILKLYAEVEVTWEFQAKLSIFKKINYKVISSLIYAAESRNVFDKYCSTIYETEPFKFTSNFDALLCGEIFKIHSFQNSFIDNFHLFFEKDPLDNNMLLIVDHDKKNFYEKFLQIKEIFLDELGIGLENNQNEHSGFEYFINIYKEIANNNTTNIDFKQITPYPLMTMDELNDMLDSITSDTCTTTLAPL</sequence>
<gene>
    <name evidence="1" type="ORF">PACTADRAFT_14270</name>
</gene>
<accession>A0A1E4U188</accession>
<evidence type="ECO:0000313" key="2">
    <source>
        <dbReference type="Proteomes" id="UP000094236"/>
    </source>
</evidence>
<name>A0A1E4U188_PACTA</name>
<protein>
    <submittedName>
        <fullName evidence="1">Uncharacterized protein</fullName>
    </submittedName>
</protein>
<organism evidence="1 2">
    <name type="scientific">Pachysolen tannophilus NRRL Y-2460</name>
    <dbReference type="NCBI Taxonomy" id="669874"/>
    <lineage>
        <taxon>Eukaryota</taxon>
        <taxon>Fungi</taxon>
        <taxon>Dikarya</taxon>
        <taxon>Ascomycota</taxon>
        <taxon>Saccharomycotina</taxon>
        <taxon>Pichiomycetes</taxon>
        <taxon>Pachysolenaceae</taxon>
        <taxon>Pachysolen</taxon>
    </lineage>
</organism>
<keyword evidence="2" id="KW-1185">Reference proteome</keyword>
<dbReference type="AlphaFoldDB" id="A0A1E4U188"/>
<dbReference type="EMBL" id="KV454011">
    <property type="protein sequence ID" value="ODV97764.1"/>
    <property type="molecule type" value="Genomic_DNA"/>
</dbReference>
<evidence type="ECO:0000313" key="1">
    <source>
        <dbReference type="EMBL" id="ODV97764.1"/>
    </source>
</evidence>
<reference evidence="2" key="1">
    <citation type="submission" date="2016-05" db="EMBL/GenBank/DDBJ databases">
        <title>Comparative genomics of biotechnologically important yeasts.</title>
        <authorList>
            <consortium name="DOE Joint Genome Institute"/>
            <person name="Riley R."/>
            <person name="Haridas S."/>
            <person name="Wolfe K.H."/>
            <person name="Lopes M.R."/>
            <person name="Hittinger C.T."/>
            <person name="Goker M."/>
            <person name="Salamov A."/>
            <person name="Wisecaver J."/>
            <person name="Long T.M."/>
            <person name="Aerts A.L."/>
            <person name="Barry K."/>
            <person name="Choi C."/>
            <person name="Clum A."/>
            <person name="Coughlan A.Y."/>
            <person name="Deshpande S."/>
            <person name="Douglass A.P."/>
            <person name="Hanson S.J."/>
            <person name="Klenk H.-P."/>
            <person name="Labutti K."/>
            <person name="Lapidus A."/>
            <person name="Lindquist E."/>
            <person name="Lipzen A."/>
            <person name="Meier-Kolthoff J.P."/>
            <person name="Ohm R.A."/>
            <person name="Otillar R.P."/>
            <person name="Pangilinan J."/>
            <person name="Peng Y."/>
            <person name="Rokas A."/>
            <person name="Rosa C.A."/>
            <person name="Scheuner C."/>
            <person name="Sibirny A.A."/>
            <person name="Slot J.C."/>
            <person name="Stielow J.B."/>
            <person name="Sun H."/>
            <person name="Kurtzman C.P."/>
            <person name="Blackwell M."/>
            <person name="Grigoriev I.V."/>
            <person name="Jeffries T.W."/>
        </authorList>
    </citation>
    <scope>NUCLEOTIDE SEQUENCE [LARGE SCALE GENOMIC DNA]</scope>
    <source>
        <strain evidence="2">NRRL Y-2460</strain>
    </source>
</reference>
<dbReference type="Proteomes" id="UP000094236">
    <property type="component" value="Unassembled WGS sequence"/>
</dbReference>